<reference evidence="1 2" key="1">
    <citation type="submission" date="2019-03" db="EMBL/GenBank/DDBJ databases">
        <title>Genomic Encyclopedia of Type Strains, Phase IV (KMG-IV): sequencing the most valuable type-strain genomes for metagenomic binning, comparative biology and taxonomic classification.</title>
        <authorList>
            <person name="Goeker M."/>
        </authorList>
    </citation>
    <scope>NUCLEOTIDE SEQUENCE [LARGE SCALE GENOMIC DNA]</scope>
    <source>
        <strain evidence="1 2">DSM 44684</strain>
    </source>
</reference>
<comment type="caution">
    <text evidence="1">The sequence shown here is derived from an EMBL/GenBank/DDBJ whole genome shotgun (WGS) entry which is preliminary data.</text>
</comment>
<accession>A0A4R1F9F2</accession>
<evidence type="ECO:0000313" key="1">
    <source>
        <dbReference type="EMBL" id="TCJ89389.1"/>
    </source>
</evidence>
<gene>
    <name evidence="1" type="ORF">DFR71_6599</name>
</gene>
<evidence type="ECO:0000313" key="2">
    <source>
        <dbReference type="Proteomes" id="UP000294856"/>
    </source>
</evidence>
<name>A0A4R1F9F2_9NOCA</name>
<sequence>MGDLLRLQKVCRKTALLVALHDRHGLDGVATAMRVIEIFDRVAAQADGMEAVRQECTKTQAGCRSIVVPQFIVEYIDRPRGLFECCPATLLDVV</sequence>
<proteinExistence type="predicted"/>
<keyword evidence="2" id="KW-1185">Reference proteome</keyword>
<organism evidence="1 2">
    <name type="scientific">Nocardia alba</name>
    <dbReference type="NCBI Taxonomy" id="225051"/>
    <lineage>
        <taxon>Bacteria</taxon>
        <taxon>Bacillati</taxon>
        <taxon>Actinomycetota</taxon>
        <taxon>Actinomycetes</taxon>
        <taxon>Mycobacteriales</taxon>
        <taxon>Nocardiaceae</taxon>
        <taxon>Nocardia</taxon>
    </lineage>
</organism>
<protein>
    <submittedName>
        <fullName evidence="1">Uncharacterized protein</fullName>
    </submittedName>
</protein>
<dbReference type="EMBL" id="SMFR01000012">
    <property type="protein sequence ID" value="TCJ89389.1"/>
    <property type="molecule type" value="Genomic_DNA"/>
</dbReference>
<dbReference type="Proteomes" id="UP000294856">
    <property type="component" value="Unassembled WGS sequence"/>
</dbReference>
<dbReference type="AlphaFoldDB" id="A0A4R1F9F2"/>